<evidence type="ECO:0000313" key="6">
    <source>
        <dbReference type="EMBL" id="VFJ98223.1"/>
    </source>
</evidence>
<dbReference type="Pfam" id="PF00355">
    <property type="entry name" value="Rieske"/>
    <property type="match status" value="1"/>
</dbReference>
<keyword evidence="6" id="KW-0560">Oxidoreductase</keyword>
<proteinExistence type="predicted"/>
<feature type="domain" description="Rieske" evidence="5">
    <location>
        <begin position="5"/>
        <end position="101"/>
    </location>
</feature>
<dbReference type="Gene3D" id="2.102.10.10">
    <property type="entry name" value="Rieske [2Fe-2S] iron-sulphur domain"/>
    <property type="match status" value="1"/>
</dbReference>
<keyword evidence="4" id="KW-0411">Iron-sulfur</keyword>
<keyword evidence="2" id="KW-0479">Metal-binding</keyword>
<evidence type="ECO:0000256" key="4">
    <source>
        <dbReference type="ARBA" id="ARBA00023014"/>
    </source>
</evidence>
<dbReference type="InterPro" id="IPR036922">
    <property type="entry name" value="Rieske_2Fe-2S_sf"/>
</dbReference>
<evidence type="ECO:0000256" key="3">
    <source>
        <dbReference type="ARBA" id="ARBA00023004"/>
    </source>
</evidence>
<reference evidence="6" key="1">
    <citation type="submission" date="2019-02" db="EMBL/GenBank/DDBJ databases">
        <authorList>
            <person name="Gruber-Vodicka R. H."/>
            <person name="Seah K. B. B."/>
        </authorList>
    </citation>
    <scope>NUCLEOTIDE SEQUENCE</scope>
    <source>
        <strain evidence="6">BECK_M6</strain>
    </source>
</reference>
<dbReference type="PANTHER" id="PTHR21496">
    <property type="entry name" value="FERREDOXIN-RELATED"/>
    <property type="match status" value="1"/>
</dbReference>
<dbReference type="GO" id="GO:0046872">
    <property type="term" value="F:metal ion binding"/>
    <property type="evidence" value="ECO:0007669"/>
    <property type="project" value="UniProtKB-KW"/>
</dbReference>
<dbReference type="PANTHER" id="PTHR21496:SF23">
    <property type="entry name" value="3-PHENYLPROPIONATE_CINNAMIC ACID DIOXYGENASE FERREDOXIN SUBUNIT"/>
    <property type="match status" value="1"/>
</dbReference>
<keyword evidence="6" id="KW-0223">Dioxygenase</keyword>
<dbReference type="GO" id="GO:0051213">
    <property type="term" value="F:dioxygenase activity"/>
    <property type="evidence" value="ECO:0007669"/>
    <property type="project" value="UniProtKB-KW"/>
</dbReference>
<dbReference type="GO" id="GO:0051537">
    <property type="term" value="F:2 iron, 2 sulfur cluster binding"/>
    <property type="evidence" value="ECO:0007669"/>
    <property type="project" value="UniProtKB-KW"/>
</dbReference>
<keyword evidence="1" id="KW-0001">2Fe-2S</keyword>
<accession>A0A450V0A5</accession>
<evidence type="ECO:0000256" key="1">
    <source>
        <dbReference type="ARBA" id="ARBA00022714"/>
    </source>
</evidence>
<dbReference type="EMBL" id="CAADFH010000080">
    <property type="protein sequence ID" value="VFJ98223.1"/>
    <property type="molecule type" value="Genomic_DNA"/>
</dbReference>
<dbReference type="AlphaFoldDB" id="A0A450V0A5"/>
<sequence>MTNWIDVAPIGEFKSNTCRSITTEDGTEIAVFNLDDGFYAIEDACTHDYKTLSTGKIDGDQIICPWHGARFHIKTGEALTALAHDTVTTFPTRIEKEMVQVAWADE</sequence>
<dbReference type="CDD" id="cd03528">
    <property type="entry name" value="Rieske_RO_ferredoxin"/>
    <property type="match status" value="1"/>
</dbReference>
<dbReference type="InterPro" id="IPR017941">
    <property type="entry name" value="Rieske_2Fe-2S"/>
</dbReference>
<keyword evidence="3" id="KW-0408">Iron</keyword>
<name>A0A450V0A5_9GAMM</name>
<dbReference type="SUPFAM" id="SSF50022">
    <property type="entry name" value="ISP domain"/>
    <property type="match status" value="1"/>
</dbReference>
<protein>
    <submittedName>
        <fullName evidence="6">3-phenylpropionate/trans-cinnamate dioxygenase ferredoxin subunit</fullName>
    </submittedName>
</protein>
<evidence type="ECO:0000259" key="5">
    <source>
        <dbReference type="PROSITE" id="PS51296"/>
    </source>
</evidence>
<evidence type="ECO:0000256" key="2">
    <source>
        <dbReference type="ARBA" id="ARBA00022723"/>
    </source>
</evidence>
<organism evidence="6">
    <name type="scientific">Candidatus Kentrum sp. LFY</name>
    <dbReference type="NCBI Taxonomy" id="2126342"/>
    <lineage>
        <taxon>Bacteria</taxon>
        <taxon>Pseudomonadati</taxon>
        <taxon>Pseudomonadota</taxon>
        <taxon>Gammaproteobacteria</taxon>
        <taxon>Candidatus Kentrum</taxon>
    </lineage>
</organism>
<gene>
    <name evidence="6" type="ORF">BECKLFY1418A_GA0070994_10802</name>
</gene>
<dbReference type="PROSITE" id="PS51296">
    <property type="entry name" value="RIESKE"/>
    <property type="match status" value="1"/>
</dbReference>